<dbReference type="OrthoDB" id="7066078at2"/>
<dbReference type="RefSeq" id="WP_143563523.1">
    <property type="nucleotide sequence ID" value="NZ_BMPL01000009.1"/>
</dbReference>
<sequence length="164" mass="18229">MMPFLPSELANTVKDKPASDVFSALNQELAKHYSIRLFTLTLIDHQGQLAKRIYSSAPAQYPIGGYKHIEDNSWSTQVLEVGEPFIGNTEKALAEVFFDHQLIASMGLGAVINWPVIVEEKVIGTVNILSSENAYLDCDFAQFEALYSWFVIAFLLPVLEEGSS</sequence>
<dbReference type="InterPro" id="IPR029016">
    <property type="entry name" value="GAF-like_dom_sf"/>
</dbReference>
<protein>
    <submittedName>
        <fullName evidence="1">GAF domain-containing protein</fullName>
    </submittedName>
</protein>
<gene>
    <name evidence="1" type="ORF">FN961_05360</name>
</gene>
<evidence type="ECO:0000313" key="2">
    <source>
        <dbReference type="Proteomes" id="UP000318126"/>
    </source>
</evidence>
<name>A0A553JSQ0_SHEHA</name>
<dbReference type="Proteomes" id="UP000318126">
    <property type="component" value="Unassembled WGS sequence"/>
</dbReference>
<evidence type="ECO:0000313" key="1">
    <source>
        <dbReference type="EMBL" id="TRY15485.1"/>
    </source>
</evidence>
<proteinExistence type="predicted"/>
<accession>A0A553JSQ0</accession>
<keyword evidence="2" id="KW-1185">Reference proteome</keyword>
<dbReference type="SUPFAM" id="SSF55781">
    <property type="entry name" value="GAF domain-like"/>
    <property type="match status" value="1"/>
</dbReference>
<dbReference type="EMBL" id="VKGK01000004">
    <property type="protein sequence ID" value="TRY15485.1"/>
    <property type="molecule type" value="Genomic_DNA"/>
</dbReference>
<organism evidence="1 2">
    <name type="scientific">Shewanella hanedai</name>
    <name type="common">Alteromonas hanedai</name>
    <dbReference type="NCBI Taxonomy" id="25"/>
    <lineage>
        <taxon>Bacteria</taxon>
        <taxon>Pseudomonadati</taxon>
        <taxon>Pseudomonadota</taxon>
        <taxon>Gammaproteobacteria</taxon>
        <taxon>Alteromonadales</taxon>
        <taxon>Shewanellaceae</taxon>
        <taxon>Shewanella</taxon>
    </lineage>
</organism>
<comment type="caution">
    <text evidence="1">The sequence shown here is derived from an EMBL/GenBank/DDBJ whole genome shotgun (WGS) entry which is preliminary data.</text>
</comment>
<dbReference type="AlphaFoldDB" id="A0A553JSQ0"/>
<reference evidence="2" key="1">
    <citation type="submission" date="2019-07" db="EMBL/GenBank/DDBJ databases">
        <title>Shewanella sp. YLB-08 draft genomic sequence.</title>
        <authorList>
            <person name="Yu L."/>
        </authorList>
    </citation>
    <scope>NUCLEOTIDE SEQUENCE [LARGE SCALE GENOMIC DNA]</scope>
    <source>
        <strain evidence="2">JCM 20706</strain>
    </source>
</reference>
<dbReference type="Gene3D" id="3.30.450.40">
    <property type="match status" value="1"/>
</dbReference>